<name>A0ABP1KLC3_9EUKA</name>
<evidence type="ECO:0000313" key="1">
    <source>
        <dbReference type="EMBL" id="CAL6063096.1"/>
    </source>
</evidence>
<gene>
    <name evidence="1" type="ORF">HINF_LOCUS50661</name>
</gene>
<dbReference type="Proteomes" id="UP001642409">
    <property type="component" value="Unassembled WGS sequence"/>
</dbReference>
<reference evidence="1 2" key="1">
    <citation type="submission" date="2024-07" db="EMBL/GenBank/DDBJ databases">
        <authorList>
            <person name="Akdeniz Z."/>
        </authorList>
    </citation>
    <scope>NUCLEOTIDE SEQUENCE [LARGE SCALE GENOMIC DNA]</scope>
</reference>
<dbReference type="EMBL" id="CAXDID020000244">
    <property type="protein sequence ID" value="CAL6063096.1"/>
    <property type="molecule type" value="Genomic_DNA"/>
</dbReference>
<organism evidence="1 2">
    <name type="scientific">Hexamita inflata</name>
    <dbReference type="NCBI Taxonomy" id="28002"/>
    <lineage>
        <taxon>Eukaryota</taxon>
        <taxon>Metamonada</taxon>
        <taxon>Diplomonadida</taxon>
        <taxon>Hexamitidae</taxon>
        <taxon>Hexamitinae</taxon>
        <taxon>Hexamita</taxon>
    </lineage>
</organism>
<protein>
    <submittedName>
        <fullName evidence="1">Hypothetical_protein</fullName>
    </submittedName>
</protein>
<accession>A0ABP1KLC3</accession>
<evidence type="ECO:0000313" key="2">
    <source>
        <dbReference type="Proteomes" id="UP001642409"/>
    </source>
</evidence>
<sequence>MQVILKSARSGPITQFQLNVLSEIIKSLLECSICHFQFRSFHQCKYCYNFQTMIRQLVELYSCRNKFPVGSSGASGVAASATKFFEVTISASISIMQEEIEANLRTGPLLFTRCKTWNVYKTRKIQRGQHLAIYILQLQK</sequence>
<comment type="caution">
    <text evidence="1">The sequence shown here is derived from an EMBL/GenBank/DDBJ whole genome shotgun (WGS) entry which is preliminary data.</text>
</comment>
<keyword evidence="2" id="KW-1185">Reference proteome</keyword>
<proteinExistence type="predicted"/>